<accession>A0AA38LKI7</accession>
<reference evidence="2 3" key="1">
    <citation type="journal article" date="2021" name="Nat. Plants">
        <title>The Taxus genome provides insights into paclitaxel biosynthesis.</title>
        <authorList>
            <person name="Xiong X."/>
            <person name="Gou J."/>
            <person name="Liao Q."/>
            <person name="Li Y."/>
            <person name="Zhou Q."/>
            <person name="Bi G."/>
            <person name="Li C."/>
            <person name="Du R."/>
            <person name="Wang X."/>
            <person name="Sun T."/>
            <person name="Guo L."/>
            <person name="Liang H."/>
            <person name="Lu P."/>
            <person name="Wu Y."/>
            <person name="Zhang Z."/>
            <person name="Ro D.K."/>
            <person name="Shang Y."/>
            <person name="Huang S."/>
            <person name="Yan J."/>
        </authorList>
    </citation>
    <scope>NUCLEOTIDE SEQUENCE [LARGE SCALE GENOMIC DNA]</scope>
    <source>
        <strain evidence="2">Ta-2019</strain>
    </source>
</reference>
<dbReference type="EMBL" id="JAHRHJ020000002">
    <property type="protein sequence ID" value="KAH9327334.1"/>
    <property type="molecule type" value="Genomic_DNA"/>
</dbReference>
<name>A0AA38LKI7_TAXCH</name>
<keyword evidence="3" id="KW-1185">Reference proteome</keyword>
<evidence type="ECO:0000313" key="2">
    <source>
        <dbReference type="EMBL" id="KAH9327334.1"/>
    </source>
</evidence>
<evidence type="ECO:0000313" key="3">
    <source>
        <dbReference type="Proteomes" id="UP000824469"/>
    </source>
</evidence>
<evidence type="ECO:0000256" key="1">
    <source>
        <dbReference type="SAM" id="MobiDB-lite"/>
    </source>
</evidence>
<gene>
    <name evidence="2" type="ORF">KI387_007512</name>
</gene>
<feature type="region of interest" description="Disordered" evidence="1">
    <location>
        <begin position="1"/>
        <end position="22"/>
    </location>
</feature>
<comment type="caution">
    <text evidence="2">The sequence shown here is derived from an EMBL/GenBank/DDBJ whole genome shotgun (WGS) entry which is preliminary data.</text>
</comment>
<dbReference type="Proteomes" id="UP000824469">
    <property type="component" value="Unassembled WGS sequence"/>
</dbReference>
<protein>
    <submittedName>
        <fullName evidence="2">Uncharacterized protein</fullName>
    </submittedName>
</protein>
<feature type="non-terminal residue" evidence="2">
    <location>
        <position position="1"/>
    </location>
</feature>
<proteinExistence type="predicted"/>
<dbReference type="AlphaFoldDB" id="A0AA38LKI7"/>
<organism evidence="2 3">
    <name type="scientific">Taxus chinensis</name>
    <name type="common">Chinese yew</name>
    <name type="synonym">Taxus wallichiana var. chinensis</name>
    <dbReference type="NCBI Taxonomy" id="29808"/>
    <lineage>
        <taxon>Eukaryota</taxon>
        <taxon>Viridiplantae</taxon>
        <taxon>Streptophyta</taxon>
        <taxon>Embryophyta</taxon>
        <taxon>Tracheophyta</taxon>
        <taxon>Spermatophyta</taxon>
        <taxon>Pinopsida</taxon>
        <taxon>Pinidae</taxon>
        <taxon>Conifers II</taxon>
        <taxon>Cupressales</taxon>
        <taxon>Taxaceae</taxon>
        <taxon>Taxus</taxon>
    </lineage>
</organism>
<sequence>FPSEDVRHQRKNNASGHSGSVHAASLHSGASYLCPIFLVPVIKSDASQSRARKIGDRNPPRVCVPHRESQGRGLFVRIRGVEKGEIVTQMKSQFPHRQALCSCKHMVNMPPGGPFFSRPAGDHAAGHQELPGALRHQYLHAHSSLHRRLPHALLPRSLRRKSWQPQEFLQELDSLLPSCFLHYDSFDMEISAGALGSAVSFTSLKKPMS</sequence>